<dbReference type="Pfam" id="PF01478">
    <property type="entry name" value="Peptidase_A24"/>
    <property type="match status" value="1"/>
</dbReference>
<dbReference type="PANTHER" id="PTHR30487">
    <property type="entry name" value="TYPE 4 PREPILIN-LIKE PROTEINS LEADER PEPTIDE-PROCESSING ENZYME"/>
    <property type="match status" value="1"/>
</dbReference>
<feature type="transmembrane region" description="Helical" evidence="4">
    <location>
        <begin position="129"/>
        <end position="148"/>
    </location>
</feature>
<evidence type="ECO:0000256" key="1">
    <source>
        <dbReference type="ARBA" id="ARBA00005801"/>
    </source>
</evidence>
<protein>
    <submittedName>
        <fullName evidence="6">Prepilin peptidase</fullName>
    </submittedName>
</protein>
<keyword evidence="4" id="KW-0812">Transmembrane</keyword>
<keyword evidence="4" id="KW-0472">Membrane</keyword>
<keyword evidence="7" id="KW-1185">Reference proteome</keyword>
<dbReference type="EMBL" id="JAEKOZ010000008">
    <property type="protein sequence ID" value="MBJ3808673.1"/>
    <property type="molecule type" value="Genomic_DNA"/>
</dbReference>
<dbReference type="InterPro" id="IPR000045">
    <property type="entry name" value="Prepilin_IV_endopep_pep"/>
</dbReference>
<reference evidence="6 7" key="1">
    <citation type="submission" date="2020-12" db="EMBL/GenBank/DDBJ databases">
        <title>Streptomyces typhae sp. nov., a novel endophytic actinomycete isolated from the root of cattail pollen (Typha angustifolia L.).</title>
        <authorList>
            <person name="Peng C."/>
            <person name="Liu C."/>
        </authorList>
    </citation>
    <scope>NUCLEOTIDE SEQUENCE [LARGE SCALE GENOMIC DNA]</scope>
    <source>
        <strain evidence="6 7">JCM 4753</strain>
    </source>
</reference>
<comment type="caution">
    <text evidence="6">The sequence shown here is derived from an EMBL/GenBank/DDBJ whole genome shotgun (WGS) entry which is preliminary data.</text>
</comment>
<feature type="transmembrane region" description="Helical" evidence="4">
    <location>
        <begin position="232"/>
        <end position="253"/>
    </location>
</feature>
<accession>A0ABS0X651</accession>
<dbReference type="RefSeq" id="WP_190117704.1">
    <property type="nucleotide sequence ID" value="NZ_BMVR01000008.1"/>
</dbReference>
<feature type="transmembrane region" description="Helical" evidence="4">
    <location>
        <begin position="195"/>
        <end position="220"/>
    </location>
</feature>
<evidence type="ECO:0000313" key="7">
    <source>
        <dbReference type="Proteomes" id="UP000634780"/>
    </source>
</evidence>
<keyword evidence="4" id="KW-1133">Transmembrane helix</keyword>
<dbReference type="PANTHER" id="PTHR30487:SF0">
    <property type="entry name" value="PREPILIN LEADER PEPTIDASE_N-METHYLTRANSFERASE-RELATED"/>
    <property type="match status" value="1"/>
</dbReference>
<dbReference type="PRINTS" id="PR00864">
    <property type="entry name" value="PREPILNPTASE"/>
</dbReference>
<name>A0ABS0X651_9ACTN</name>
<dbReference type="InterPro" id="IPR050882">
    <property type="entry name" value="Prepilin_peptidase/N-MTase"/>
</dbReference>
<comment type="similarity">
    <text evidence="1 2">Belongs to the peptidase A24 family.</text>
</comment>
<dbReference type="InterPro" id="IPR014032">
    <property type="entry name" value="Peptidase_A24A_bac"/>
</dbReference>
<feature type="transmembrane region" description="Helical" evidence="4">
    <location>
        <begin position="79"/>
        <end position="96"/>
    </location>
</feature>
<feature type="region of interest" description="Disordered" evidence="3">
    <location>
        <begin position="50"/>
        <end position="72"/>
    </location>
</feature>
<evidence type="ECO:0000256" key="2">
    <source>
        <dbReference type="RuleBase" id="RU003793"/>
    </source>
</evidence>
<dbReference type="Proteomes" id="UP000634780">
    <property type="component" value="Unassembled WGS sequence"/>
</dbReference>
<proteinExistence type="inferred from homology"/>
<sequence>MQQTLIVVGAALWGAAAGLVLPRAAYRFSVPPGEPWRSRCPSGEHEVTGWLGPAPDGCGGEGGEGAEGEEAEGRPRRQALLLALITAAACAALAAATGPRPELVVWLLLTPPGVLLATVDFAVMRLPDVLTLPMGAASLALLGVAVALPDHGGSWTTAALGALVLSGGYFVLFLINPNGMAFGDVKLAVALGAVMGWYGWGVLLLGTFAGFVFAGVYGGWLVAVRKAGRRTAIAFGPFLLGGTFAGLLLGAYAA</sequence>
<evidence type="ECO:0000313" key="6">
    <source>
        <dbReference type="EMBL" id="MBJ3808673.1"/>
    </source>
</evidence>
<organism evidence="6 7">
    <name type="scientific">Streptomyces flavofungini</name>
    <dbReference type="NCBI Taxonomy" id="68200"/>
    <lineage>
        <taxon>Bacteria</taxon>
        <taxon>Bacillati</taxon>
        <taxon>Actinomycetota</taxon>
        <taxon>Actinomycetes</taxon>
        <taxon>Kitasatosporales</taxon>
        <taxon>Streptomycetaceae</taxon>
        <taxon>Streptomyces</taxon>
    </lineage>
</organism>
<feature type="transmembrane region" description="Helical" evidence="4">
    <location>
        <begin position="103"/>
        <end position="123"/>
    </location>
</feature>
<gene>
    <name evidence="6" type="ORF">JGB26_16390</name>
</gene>
<evidence type="ECO:0000256" key="4">
    <source>
        <dbReference type="SAM" id="Phobius"/>
    </source>
</evidence>
<feature type="domain" description="Prepilin type IV endopeptidase peptidase" evidence="5">
    <location>
        <begin position="114"/>
        <end position="218"/>
    </location>
</feature>
<evidence type="ECO:0000259" key="5">
    <source>
        <dbReference type="Pfam" id="PF01478"/>
    </source>
</evidence>
<feature type="transmembrane region" description="Helical" evidence="4">
    <location>
        <begin position="155"/>
        <end position="175"/>
    </location>
</feature>
<evidence type="ECO:0000256" key="3">
    <source>
        <dbReference type="SAM" id="MobiDB-lite"/>
    </source>
</evidence>
<dbReference type="Gene3D" id="1.20.120.1220">
    <property type="match status" value="1"/>
</dbReference>